<gene>
    <name evidence="6" type="ORF">H0S81_06080</name>
</gene>
<dbReference type="FunFam" id="1.10.45.10:FF:000001">
    <property type="entry name" value="D-lactate dehydrogenase mitochondrial"/>
    <property type="match status" value="1"/>
</dbReference>
<keyword evidence="4" id="KW-0560">Oxidoreductase</keyword>
<dbReference type="InterPro" id="IPR016166">
    <property type="entry name" value="FAD-bd_PCMH"/>
</dbReference>
<dbReference type="Proteomes" id="UP000706172">
    <property type="component" value="Unassembled WGS sequence"/>
</dbReference>
<dbReference type="Pfam" id="PF01565">
    <property type="entry name" value="FAD_binding_4"/>
    <property type="match status" value="1"/>
</dbReference>
<keyword evidence="3" id="KW-0274">FAD</keyword>
<dbReference type="EMBL" id="JACCQK010000327">
    <property type="protein sequence ID" value="MBG0779478.1"/>
    <property type="molecule type" value="Genomic_DNA"/>
</dbReference>
<dbReference type="PANTHER" id="PTHR42934">
    <property type="entry name" value="GLYCOLATE OXIDASE SUBUNIT GLCD"/>
    <property type="match status" value="1"/>
</dbReference>
<sequence>MLGPDQCLFALEDRWTYAFDAGGDRAVPLAVVFAHTPDDVCNVMQYAAARRIPVVPRGAGSGLTGGAVPAMGGIVLVLERMNRILEIDTDNLCATVETGVITGTLQKAVEKKGLFYPPDPASAGFSTIGGNIAENAGGMRAAKYGVTKQYVLGLEVVLPDGRRVTLGSKCIKDVVGYSMTELFVGSEGTLGVITQAIVRLVPLPETIKTLAVSFPDIQAAGQVVPMLLKTGVTPCTLEFIDRFCLQAVRKTGLSDPVASLISPDTGAMLLIELDGDEDAVAKEAATVRQICGQCGATGIHSARNPAEREQLWEVRRSIHGALAGLCPHWLEEDIAVPPASIPDMLEKLAALALEQNLRILSFGHFADGNIHLSVSEAAGPLSPQRAGEVTHQIFSLTKALGGRIAAEHGIGLAKKEYLSVNLDDDTLDLALQLKKMLDPSGILNPGKIFPTHDHQPGNPDAANGVYLPGII</sequence>
<dbReference type="AlphaFoldDB" id="A0A931G8A1"/>
<evidence type="ECO:0000256" key="1">
    <source>
        <dbReference type="ARBA" id="ARBA00001974"/>
    </source>
</evidence>
<dbReference type="SUPFAM" id="SSF55103">
    <property type="entry name" value="FAD-linked oxidases, C-terminal domain"/>
    <property type="match status" value="1"/>
</dbReference>
<dbReference type="Pfam" id="PF02913">
    <property type="entry name" value="FAD-oxidase_C"/>
    <property type="match status" value="1"/>
</dbReference>
<dbReference type="SUPFAM" id="SSF56176">
    <property type="entry name" value="FAD-binding/transporter-associated domain-like"/>
    <property type="match status" value="1"/>
</dbReference>
<dbReference type="InterPro" id="IPR006094">
    <property type="entry name" value="Oxid_FAD_bind_N"/>
</dbReference>
<proteinExistence type="predicted"/>
<comment type="cofactor">
    <cofactor evidence="1">
        <name>FAD</name>
        <dbReference type="ChEBI" id="CHEBI:57692"/>
    </cofactor>
</comment>
<dbReference type="Gene3D" id="3.30.465.10">
    <property type="match status" value="1"/>
</dbReference>
<organism evidence="6 7">
    <name type="scientific">Desulfotignum balticum</name>
    <dbReference type="NCBI Taxonomy" id="115781"/>
    <lineage>
        <taxon>Bacteria</taxon>
        <taxon>Pseudomonadati</taxon>
        <taxon>Thermodesulfobacteriota</taxon>
        <taxon>Desulfobacteria</taxon>
        <taxon>Desulfobacterales</taxon>
        <taxon>Desulfobacteraceae</taxon>
        <taxon>Desulfotignum</taxon>
    </lineage>
</organism>
<dbReference type="InterPro" id="IPR016169">
    <property type="entry name" value="FAD-bd_PCMH_sub2"/>
</dbReference>
<dbReference type="InterPro" id="IPR004113">
    <property type="entry name" value="FAD-bd_oxidored_4_C"/>
</dbReference>
<evidence type="ECO:0000256" key="2">
    <source>
        <dbReference type="ARBA" id="ARBA00022630"/>
    </source>
</evidence>
<evidence type="ECO:0000256" key="4">
    <source>
        <dbReference type="ARBA" id="ARBA00023002"/>
    </source>
</evidence>
<evidence type="ECO:0000256" key="3">
    <source>
        <dbReference type="ARBA" id="ARBA00022827"/>
    </source>
</evidence>
<feature type="domain" description="FAD-binding PCMH-type" evidence="5">
    <location>
        <begin position="24"/>
        <end position="203"/>
    </location>
</feature>
<evidence type="ECO:0000259" key="5">
    <source>
        <dbReference type="PROSITE" id="PS51387"/>
    </source>
</evidence>
<dbReference type="InterPro" id="IPR016164">
    <property type="entry name" value="FAD-linked_Oxase-like_C"/>
</dbReference>
<comment type="caution">
    <text evidence="6">The sequence shown here is derived from an EMBL/GenBank/DDBJ whole genome shotgun (WGS) entry which is preliminary data.</text>
</comment>
<evidence type="ECO:0000313" key="7">
    <source>
        <dbReference type="Proteomes" id="UP000706172"/>
    </source>
</evidence>
<dbReference type="PROSITE" id="PS51387">
    <property type="entry name" value="FAD_PCMH"/>
    <property type="match status" value="1"/>
</dbReference>
<dbReference type="InterPro" id="IPR051914">
    <property type="entry name" value="FAD-linked_OxidoTrans_Type4"/>
</dbReference>
<accession>A0A931G8A1</accession>
<keyword evidence="2" id="KW-0285">Flavoprotein</keyword>
<protein>
    <submittedName>
        <fullName evidence="6">FAD-binding protein</fullName>
    </submittedName>
</protein>
<dbReference type="InterPro" id="IPR036318">
    <property type="entry name" value="FAD-bd_PCMH-like_sf"/>
</dbReference>
<evidence type="ECO:0000313" key="6">
    <source>
        <dbReference type="EMBL" id="MBG0779478.1"/>
    </source>
</evidence>
<dbReference type="PANTHER" id="PTHR42934:SF3">
    <property type="entry name" value="D-LACTATE DEHYDROGENASE"/>
    <property type="match status" value="1"/>
</dbReference>
<name>A0A931G8A1_9BACT</name>
<reference evidence="6" key="1">
    <citation type="submission" date="2020-07" db="EMBL/GenBank/DDBJ databases">
        <title>Severe corrosion of carbon steel in oil field produced water can be linked to methanogenic archaea containing a special type of NiFe hydrogenase.</title>
        <authorList>
            <person name="Lahme S."/>
            <person name="Mand J."/>
            <person name="Longwell J."/>
            <person name="Smith R."/>
            <person name="Enning D."/>
        </authorList>
    </citation>
    <scope>NUCLEOTIDE SEQUENCE</scope>
    <source>
        <strain evidence="6">MIC098Bin6</strain>
    </source>
</reference>
<dbReference type="InterPro" id="IPR016171">
    <property type="entry name" value="Vanillyl_alc_oxidase_C-sub2"/>
</dbReference>
<dbReference type="Gene3D" id="3.30.70.2740">
    <property type="match status" value="1"/>
</dbReference>
<dbReference type="GO" id="GO:0071949">
    <property type="term" value="F:FAD binding"/>
    <property type="evidence" value="ECO:0007669"/>
    <property type="project" value="InterPro"/>
</dbReference>
<dbReference type="GO" id="GO:0016491">
    <property type="term" value="F:oxidoreductase activity"/>
    <property type="evidence" value="ECO:0007669"/>
    <property type="project" value="UniProtKB-KW"/>
</dbReference>
<dbReference type="Gene3D" id="1.10.45.10">
    <property type="entry name" value="Vanillyl-alcohol Oxidase, Chain A, domain 4"/>
    <property type="match status" value="1"/>
</dbReference>